<dbReference type="PRINTS" id="PR00502">
    <property type="entry name" value="NUDIXFAMILY"/>
</dbReference>
<evidence type="ECO:0000256" key="2">
    <source>
        <dbReference type="ARBA" id="ARBA00022801"/>
    </source>
</evidence>
<evidence type="ECO:0000256" key="3">
    <source>
        <dbReference type="ARBA" id="ARBA00022842"/>
    </source>
</evidence>
<accession>A0A2V4NFJ2</accession>
<dbReference type="InterPro" id="IPR000086">
    <property type="entry name" value="NUDIX_hydrolase_dom"/>
</dbReference>
<gene>
    <name evidence="5" type="ORF">C7C46_09480</name>
</gene>
<dbReference type="AlphaFoldDB" id="A0A2V4NFJ2"/>
<name>A0A2V4NFJ2_9ACTN</name>
<dbReference type="OrthoDB" id="9764897at2"/>
<dbReference type="PROSITE" id="PS51462">
    <property type="entry name" value="NUDIX"/>
    <property type="match status" value="1"/>
</dbReference>
<proteinExistence type="predicted"/>
<dbReference type="SUPFAM" id="SSF55811">
    <property type="entry name" value="Nudix"/>
    <property type="match status" value="1"/>
</dbReference>
<dbReference type="EMBL" id="PYBW01000030">
    <property type="protein sequence ID" value="PYC82585.1"/>
    <property type="molecule type" value="Genomic_DNA"/>
</dbReference>
<keyword evidence="6" id="KW-1185">Reference proteome</keyword>
<dbReference type="InterPro" id="IPR020476">
    <property type="entry name" value="Nudix_hydrolase"/>
</dbReference>
<dbReference type="PANTHER" id="PTHR43046:SF12">
    <property type="entry name" value="GDP-MANNOSE MANNOSYL HYDROLASE"/>
    <property type="match status" value="1"/>
</dbReference>
<dbReference type="PANTHER" id="PTHR43046">
    <property type="entry name" value="GDP-MANNOSE MANNOSYL HYDROLASE"/>
    <property type="match status" value="1"/>
</dbReference>
<keyword evidence="3" id="KW-0460">Magnesium</keyword>
<comment type="cofactor">
    <cofactor evidence="1">
        <name>Mg(2+)</name>
        <dbReference type="ChEBI" id="CHEBI:18420"/>
    </cofactor>
</comment>
<organism evidence="5 6">
    <name type="scientific">Streptomyces tateyamensis</name>
    <dbReference type="NCBI Taxonomy" id="565073"/>
    <lineage>
        <taxon>Bacteria</taxon>
        <taxon>Bacillati</taxon>
        <taxon>Actinomycetota</taxon>
        <taxon>Actinomycetes</taxon>
        <taxon>Kitasatosporales</taxon>
        <taxon>Streptomycetaceae</taxon>
        <taxon>Streptomyces</taxon>
    </lineage>
</organism>
<evidence type="ECO:0000259" key="4">
    <source>
        <dbReference type="PROSITE" id="PS51462"/>
    </source>
</evidence>
<dbReference type="Gene3D" id="3.90.79.10">
    <property type="entry name" value="Nucleoside Triphosphate Pyrophosphohydrolase"/>
    <property type="match status" value="1"/>
</dbReference>
<dbReference type="RefSeq" id="WP_110667758.1">
    <property type="nucleotide sequence ID" value="NZ_PYBW01000030.1"/>
</dbReference>
<keyword evidence="2" id="KW-0378">Hydrolase</keyword>
<dbReference type="Pfam" id="PF00293">
    <property type="entry name" value="NUDIX"/>
    <property type="match status" value="1"/>
</dbReference>
<evidence type="ECO:0000313" key="5">
    <source>
        <dbReference type="EMBL" id="PYC82585.1"/>
    </source>
</evidence>
<sequence length="183" mass="20421">MESFLPEPDPERGNWLPPEEFIATLPRATAYASLYITDEQGQPVLLNSSVYKPDKGQIWQYPGGQMDPGETPRGTAVRETEQETGLTLACGRLLAVHFLPPEPTWPANKFGLIFDGGALRPEQLASIRLDPDEHSEWDARPVEQWATVLNPRSMDRLREVARAAQTGSTAYIEHAGSDFIDYI</sequence>
<evidence type="ECO:0000256" key="1">
    <source>
        <dbReference type="ARBA" id="ARBA00001946"/>
    </source>
</evidence>
<reference evidence="5 6" key="1">
    <citation type="submission" date="2018-03" db="EMBL/GenBank/DDBJ databases">
        <title>Bioinformatic expansion and discovery of thiopeptide antibiotics.</title>
        <authorList>
            <person name="Schwalen C.J."/>
            <person name="Hudson G.A."/>
            <person name="Mitchell D.A."/>
        </authorList>
    </citation>
    <scope>NUCLEOTIDE SEQUENCE [LARGE SCALE GENOMIC DNA]</scope>
    <source>
        <strain evidence="5 6">ATCC 21389</strain>
    </source>
</reference>
<evidence type="ECO:0000313" key="6">
    <source>
        <dbReference type="Proteomes" id="UP000248039"/>
    </source>
</evidence>
<dbReference type="GO" id="GO:0016787">
    <property type="term" value="F:hydrolase activity"/>
    <property type="evidence" value="ECO:0007669"/>
    <property type="project" value="UniProtKB-KW"/>
</dbReference>
<protein>
    <submittedName>
        <fullName evidence="5">NUDIX domain-containing protein</fullName>
    </submittedName>
</protein>
<comment type="caution">
    <text evidence="5">The sequence shown here is derived from an EMBL/GenBank/DDBJ whole genome shotgun (WGS) entry which is preliminary data.</text>
</comment>
<dbReference type="Proteomes" id="UP000248039">
    <property type="component" value="Unassembled WGS sequence"/>
</dbReference>
<dbReference type="InterPro" id="IPR015797">
    <property type="entry name" value="NUDIX_hydrolase-like_dom_sf"/>
</dbReference>
<feature type="domain" description="Nudix hydrolase" evidence="4">
    <location>
        <begin position="25"/>
        <end position="162"/>
    </location>
</feature>